<reference evidence="3" key="2">
    <citation type="submission" date="2020-09" db="EMBL/GenBank/DDBJ databases">
        <authorList>
            <person name="Sun Q."/>
            <person name="Ohkuma M."/>
        </authorList>
    </citation>
    <scope>NUCLEOTIDE SEQUENCE</scope>
    <source>
        <strain evidence="3">JCM 4490</strain>
    </source>
</reference>
<reference evidence="3" key="1">
    <citation type="journal article" date="2014" name="Int. J. Syst. Evol. Microbiol.">
        <title>Complete genome sequence of Corynebacterium casei LMG S-19264T (=DSM 44701T), isolated from a smear-ripened cheese.</title>
        <authorList>
            <consortium name="US DOE Joint Genome Institute (JGI-PGF)"/>
            <person name="Walter F."/>
            <person name="Albersmeier A."/>
            <person name="Kalinowski J."/>
            <person name="Ruckert C."/>
        </authorList>
    </citation>
    <scope>NUCLEOTIDE SEQUENCE</scope>
    <source>
        <strain evidence="3">JCM 4490</strain>
    </source>
</reference>
<sequence>MSSAAAHADATPSCAAVGDRAFPLTTRIHGGPTAYEPGGGYGTWYIDLTNTTRQTCAGIHPVVVLVDDKRTLRPSQPQLDFYDGSHAEPVTFESTDEQELVGVMEAEDFDGFTVAPGKTVTVKVRLSLTSDAVPDRVTANAAVVQRRGDDGDWVGQSNDYRFAIAEDAADGEYEQGTEEPRSTGTGTPRSTEEPRGTETAGPSGAPSPAPTPAPTSVGDTGPDASLPSADEAEDADEDREADEAGEAGAAGERARELARTGPGLAHALLAAAALVAVGGGAHLLIRRRR</sequence>
<organism evidence="3 4">
    <name type="scientific">Streptomyces lucensis JCM 4490</name>
    <dbReference type="NCBI Taxonomy" id="1306176"/>
    <lineage>
        <taxon>Bacteria</taxon>
        <taxon>Bacillati</taxon>
        <taxon>Actinomycetota</taxon>
        <taxon>Actinomycetes</taxon>
        <taxon>Kitasatosporales</taxon>
        <taxon>Streptomycetaceae</taxon>
        <taxon>Streptomyces</taxon>
    </lineage>
</organism>
<keyword evidence="2" id="KW-1133">Transmembrane helix</keyword>
<feature type="transmembrane region" description="Helical" evidence="2">
    <location>
        <begin position="263"/>
        <end position="285"/>
    </location>
</feature>
<gene>
    <name evidence="3" type="ORF">GCM10010503_09920</name>
</gene>
<dbReference type="Proteomes" id="UP000620224">
    <property type="component" value="Unassembled WGS sequence"/>
</dbReference>
<accession>A0A918MMB7</accession>
<feature type="region of interest" description="Disordered" evidence="1">
    <location>
        <begin position="169"/>
        <end position="257"/>
    </location>
</feature>
<comment type="caution">
    <text evidence="3">The sequence shown here is derived from an EMBL/GenBank/DDBJ whole genome shotgun (WGS) entry which is preliminary data.</text>
</comment>
<dbReference type="EMBL" id="BMUE01000002">
    <property type="protein sequence ID" value="GGW36080.1"/>
    <property type="molecule type" value="Genomic_DNA"/>
</dbReference>
<protein>
    <recommendedName>
        <fullName evidence="5">Gram-positive cocci surface proteins LPxTG domain-containing protein</fullName>
    </recommendedName>
</protein>
<proteinExistence type="predicted"/>
<evidence type="ECO:0000313" key="4">
    <source>
        <dbReference type="Proteomes" id="UP000620224"/>
    </source>
</evidence>
<feature type="compositionally biased region" description="Acidic residues" evidence="1">
    <location>
        <begin position="230"/>
        <end position="245"/>
    </location>
</feature>
<evidence type="ECO:0000256" key="1">
    <source>
        <dbReference type="SAM" id="MobiDB-lite"/>
    </source>
</evidence>
<keyword evidence="4" id="KW-1185">Reference proteome</keyword>
<keyword evidence="2" id="KW-0472">Membrane</keyword>
<dbReference type="AlphaFoldDB" id="A0A918MMB7"/>
<evidence type="ECO:0000256" key="2">
    <source>
        <dbReference type="SAM" id="Phobius"/>
    </source>
</evidence>
<keyword evidence="2" id="KW-0812">Transmembrane</keyword>
<name>A0A918MMB7_9ACTN</name>
<evidence type="ECO:0008006" key="5">
    <source>
        <dbReference type="Google" id="ProtNLM"/>
    </source>
</evidence>
<evidence type="ECO:0000313" key="3">
    <source>
        <dbReference type="EMBL" id="GGW36080.1"/>
    </source>
</evidence>